<feature type="compositionally biased region" description="Polar residues" evidence="1">
    <location>
        <begin position="269"/>
        <end position="281"/>
    </location>
</feature>
<accession>A0ABR3FX78</accession>
<protein>
    <submittedName>
        <fullName evidence="2">Uncharacterized protein</fullName>
    </submittedName>
</protein>
<name>A0ABR3FX78_9AGAR</name>
<evidence type="ECO:0000313" key="2">
    <source>
        <dbReference type="EMBL" id="KAL0580148.1"/>
    </source>
</evidence>
<feature type="region of interest" description="Disordered" evidence="1">
    <location>
        <begin position="109"/>
        <end position="138"/>
    </location>
</feature>
<organism evidence="2 3">
    <name type="scientific">Marasmius crinis-equi</name>
    <dbReference type="NCBI Taxonomy" id="585013"/>
    <lineage>
        <taxon>Eukaryota</taxon>
        <taxon>Fungi</taxon>
        <taxon>Dikarya</taxon>
        <taxon>Basidiomycota</taxon>
        <taxon>Agaricomycotina</taxon>
        <taxon>Agaricomycetes</taxon>
        <taxon>Agaricomycetidae</taxon>
        <taxon>Agaricales</taxon>
        <taxon>Marasmiineae</taxon>
        <taxon>Marasmiaceae</taxon>
        <taxon>Marasmius</taxon>
    </lineage>
</organism>
<evidence type="ECO:0000313" key="3">
    <source>
        <dbReference type="Proteomes" id="UP001465976"/>
    </source>
</evidence>
<feature type="region of interest" description="Disordered" evidence="1">
    <location>
        <begin position="1"/>
        <end position="50"/>
    </location>
</feature>
<sequence length="364" mass="40244">MARTAARPRPPNSVPDANAFAETGSLTIPPASTFEQTNGGKTKRPGTKKPLSAFNAFIKAELQRLRISQPHLTRKERLAMRLLYQEHILNTTFKQIHAGDSELADQRLAGDDNQLGKPKRTSPSPSAESYRPFSPDVKGQVGELDIKQERTDQPILQIDPQLLSISVPRLFPLSPQEGFRADTTTVPPQRLVDEDNQFIPSQRASSPSSSEWSRPFPTNVKVQVCEIDITRKSCDESILHIDPQLLSISSPIPDHKGTRTNTTIAHCSLQSLPSSPKSTPNDPHAEPTLPSISSWYTEEDNIQDEPPPFPSTHSLGCQPLIVPRFPHTSAEIPNIFITQQEVSPATHQANIRLVSPIQGIPHLH</sequence>
<comment type="caution">
    <text evidence="2">The sequence shown here is derived from an EMBL/GenBank/DDBJ whole genome shotgun (WGS) entry which is preliminary data.</text>
</comment>
<feature type="region of interest" description="Disordered" evidence="1">
    <location>
        <begin position="269"/>
        <end position="291"/>
    </location>
</feature>
<reference evidence="2 3" key="1">
    <citation type="submission" date="2024-02" db="EMBL/GenBank/DDBJ databases">
        <title>A draft genome for the cacao thread blight pathogen Marasmius crinis-equi.</title>
        <authorList>
            <person name="Cohen S.P."/>
            <person name="Baruah I.K."/>
            <person name="Amoako-Attah I."/>
            <person name="Bukari Y."/>
            <person name="Meinhardt L.W."/>
            <person name="Bailey B.A."/>
        </authorList>
    </citation>
    <scope>NUCLEOTIDE SEQUENCE [LARGE SCALE GENOMIC DNA]</scope>
    <source>
        <strain evidence="2 3">GH-76</strain>
    </source>
</reference>
<evidence type="ECO:0000256" key="1">
    <source>
        <dbReference type="SAM" id="MobiDB-lite"/>
    </source>
</evidence>
<proteinExistence type="predicted"/>
<feature type="compositionally biased region" description="Low complexity" evidence="1">
    <location>
        <begin position="200"/>
        <end position="214"/>
    </location>
</feature>
<feature type="region of interest" description="Disordered" evidence="1">
    <location>
        <begin position="194"/>
        <end position="214"/>
    </location>
</feature>
<gene>
    <name evidence="2" type="ORF">V5O48_001858</name>
</gene>
<keyword evidence="3" id="KW-1185">Reference proteome</keyword>
<dbReference type="Proteomes" id="UP001465976">
    <property type="component" value="Unassembled WGS sequence"/>
</dbReference>
<dbReference type="EMBL" id="JBAHYK010000038">
    <property type="protein sequence ID" value="KAL0580148.1"/>
    <property type="molecule type" value="Genomic_DNA"/>
</dbReference>